<gene>
    <name evidence="1" type="ORF">CIAN88_07730</name>
    <name evidence="5" type="ORF">DXA38_00830</name>
    <name evidence="4" type="ORF">G4D54_09850</name>
    <name evidence="3" type="ORF">GT664_02595</name>
    <name evidence="2" type="ORF">MKC95_11735</name>
</gene>
<evidence type="ECO:0000313" key="4">
    <source>
        <dbReference type="EMBL" id="QJA02716.1"/>
    </source>
</evidence>
<dbReference type="GeneID" id="61925841"/>
<dbReference type="RefSeq" id="WP_002608944.1">
    <property type="nucleotide sequence ID" value="NZ_AP025565.1"/>
</dbReference>
<evidence type="ECO:0000313" key="2">
    <source>
        <dbReference type="EMBL" id="MCR0233438.1"/>
    </source>
</evidence>
<sequence length="98" mass="10806">MKRFLADAILICILVSIGSYINQQGSDDTRNLVQEQVESFESDVAQNRVVKAQNDPVALKDIEENRASQLAKSSSEAIVSTMKGCVQMFSDVFDGLLH</sequence>
<name>A0A099I9S6_CLOIN</name>
<dbReference type="EMBL" id="JAKTMA010000019">
    <property type="protein sequence ID" value="MCR0233438.1"/>
    <property type="molecule type" value="Genomic_DNA"/>
</dbReference>
<reference evidence="4 8" key="4">
    <citation type="submission" date="2020-02" db="EMBL/GenBank/DDBJ databases">
        <authorList>
            <person name="Kociolek L.K."/>
            <person name="Ozer E.A."/>
        </authorList>
    </citation>
    <scope>NUCLEOTIDE SEQUENCE [LARGE SCALE GENOMIC DNA]</scope>
    <source>
        <strain evidence="4 8">ATCC 14501</strain>
    </source>
</reference>
<proteinExistence type="predicted"/>
<dbReference type="EMBL" id="WWTN01000003">
    <property type="protein sequence ID" value="MZH54669.1"/>
    <property type="molecule type" value="Genomic_DNA"/>
</dbReference>
<dbReference type="Proteomes" id="UP000030008">
    <property type="component" value="Unassembled WGS sequence"/>
</dbReference>
<protein>
    <submittedName>
        <fullName evidence="1">Uncharacterized protein</fullName>
    </submittedName>
</protein>
<evidence type="ECO:0000313" key="3">
    <source>
        <dbReference type="EMBL" id="MZH54669.1"/>
    </source>
</evidence>
<dbReference type="Proteomes" id="UP001203972">
    <property type="component" value="Unassembled WGS sequence"/>
</dbReference>
<evidence type="ECO:0000313" key="7">
    <source>
        <dbReference type="Proteomes" id="UP000260025"/>
    </source>
</evidence>
<evidence type="ECO:0000313" key="5">
    <source>
        <dbReference type="EMBL" id="RGC19063.1"/>
    </source>
</evidence>
<evidence type="ECO:0000313" key="6">
    <source>
        <dbReference type="Proteomes" id="UP000030008"/>
    </source>
</evidence>
<accession>A0A099I9S6</accession>
<organism evidence="1 6">
    <name type="scientific">Clostridium innocuum</name>
    <dbReference type="NCBI Taxonomy" id="1522"/>
    <lineage>
        <taxon>Bacteria</taxon>
        <taxon>Bacillati</taxon>
        <taxon>Bacillota</taxon>
        <taxon>Clostridia</taxon>
        <taxon>Eubacteriales</taxon>
        <taxon>Clostridiaceae</taxon>
        <taxon>Clostridium</taxon>
    </lineage>
</organism>
<dbReference type="OrthoDB" id="1647889at2"/>
<dbReference type="EMBL" id="CP048838">
    <property type="protein sequence ID" value="QJA02716.1"/>
    <property type="molecule type" value="Genomic_DNA"/>
</dbReference>
<evidence type="ECO:0000313" key="8">
    <source>
        <dbReference type="Proteomes" id="UP000503330"/>
    </source>
</evidence>
<dbReference type="Proteomes" id="UP000260025">
    <property type="component" value="Unassembled WGS sequence"/>
</dbReference>
<reference evidence="3" key="3">
    <citation type="journal article" date="2019" name="Nat. Med.">
        <title>A library of human gut bacterial isolates paired with longitudinal multiomics data enables mechanistic microbiome research.</title>
        <authorList>
            <person name="Poyet M."/>
            <person name="Groussin M."/>
            <person name="Gibbons S.M."/>
            <person name="Avila-Pacheco J."/>
            <person name="Jiang X."/>
            <person name="Kearney S.M."/>
            <person name="Perrotta A.R."/>
            <person name="Berdy B."/>
            <person name="Zhao S."/>
            <person name="Lieberman T.D."/>
            <person name="Swanson P.K."/>
            <person name="Smith M."/>
            <person name="Roesemann S."/>
            <person name="Alexander J.E."/>
            <person name="Rich S.A."/>
            <person name="Livny J."/>
            <person name="Vlamakis H."/>
            <person name="Clish C."/>
            <person name="Bullock K."/>
            <person name="Deik A."/>
            <person name="Scott J."/>
            <person name="Pierce K.A."/>
            <person name="Xavier R.J."/>
            <person name="Alm E.J."/>
        </authorList>
    </citation>
    <scope>NUCLEOTIDE SEQUENCE</scope>
    <source>
        <strain evidence="3">BIOML-A12</strain>
    </source>
</reference>
<reference evidence="1 6" key="1">
    <citation type="submission" date="2014-08" db="EMBL/GenBank/DDBJ databases">
        <title>Clostridium innocuum, an unnegligible vancomycin-resistant pathogen causing extra-intestinal infections.</title>
        <authorList>
            <person name="Feng Y."/>
            <person name="Chiu C.-H."/>
        </authorList>
    </citation>
    <scope>NUCLEOTIDE SEQUENCE [LARGE SCALE GENOMIC DNA]</scope>
    <source>
        <strain evidence="1 6">AN88</strain>
    </source>
</reference>
<dbReference type="Proteomes" id="UP000503330">
    <property type="component" value="Chromosome"/>
</dbReference>
<reference evidence="5 7" key="2">
    <citation type="submission" date="2018-08" db="EMBL/GenBank/DDBJ databases">
        <title>A genome reference for cultivated species of the human gut microbiota.</title>
        <authorList>
            <person name="Zou Y."/>
            <person name="Xue W."/>
            <person name="Luo G."/>
        </authorList>
    </citation>
    <scope>NUCLEOTIDE SEQUENCE [LARGE SCALE GENOMIC DNA]</scope>
    <source>
        <strain evidence="5 7">OF01-2LB</strain>
    </source>
</reference>
<dbReference type="EMBL" id="JQIF01000035">
    <property type="protein sequence ID" value="KGJ53668.1"/>
    <property type="molecule type" value="Genomic_DNA"/>
</dbReference>
<dbReference type="EMBL" id="QVEV01000001">
    <property type="protein sequence ID" value="RGC19063.1"/>
    <property type="molecule type" value="Genomic_DNA"/>
</dbReference>
<reference evidence="2" key="5">
    <citation type="journal article" date="2022" name="Clin. Infect. Dis.">
        <title>Association between Clostridium innocuum and antibiotic-associated diarrhea in adults and children: A cross-sectional study and comparative genomics analysis.</title>
        <authorList>
            <person name="Cherny K.E."/>
            <person name="Muscat E.B."/>
            <person name="Balaji A."/>
            <person name="Mukherjee J."/>
            <person name="Ozer E.A."/>
            <person name="Angarone M.P."/>
            <person name="Hauser A.R."/>
            <person name="Sichel J.S."/>
            <person name="Amponsah E."/>
            <person name="Kociolek L.K."/>
        </authorList>
    </citation>
    <scope>NUCLEOTIDE SEQUENCE</scope>
    <source>
        <strain evidence="2">NU1-AC-029v</strain>
    </source>
</reference>
<dbReference type="AlphaFoldDB" id="A0A099I9S6"/>
<dbReference type="Proteomes" id="UP000604383">
    <property type="component" value="Unassembled WGS sequence"/>
</dbReference>
<evidence type="ECO:0000313" key="1">
    <source>
        <dbReference type="EMBL" id="KGJ53668.1"/>
    </source>
</evidence>